<keyword evidence="3" id="KW-1185">Reference proteome</keyword>
<dbReference type="EMBL" id="JAUOEK010000161">
    <property type="protein sequence ID" value="MDO5971552.1"/>
    <property type="molecule type" value="Genomic_DNA"/>
</dbReference>
<dbReference type="RefSeq" id="WP_303279266.1">
    <property type="nucleotide sequence ID" value="NZ_JAUOEK010000161.1"/>
</dbReference>
<evidence type="ECO:0000313" key="2">
    <source>
        <dbReference type="EMBL" id="MDO5971552.1"/>
    </source>
</evidence>
<keyword evidence="1" id="KW-0732">Signal</keyword>
<evidence type="ECO:0000313" key="3">
    <source>
        <dbReference type="Proteomes" id="UP001176883"/>
    </source>
</evidence>
<sequence length="149" mass="17248">MKPYLIIFLLFISCACFAQDNFILNTDDGRRILLKSDYSWEYIDKKRPLIDSTEISLQKLKGNNSCNISKDFTEPKLDRKIQAQLKKGRATIKHIKKKVAKDYNCEVSEVLLLSAKEKKANGMYHFCANGKKVTYKRVGNSIIENNKFF</sequence>
<evidence type="ECO:0000256" key="1">
    <source>
        <dbReference type="SAM" id="SignalP"/>
    </source>
</evidence>
<feature type="signal peptide" evidence="1">
    <location>
        <begin position="1"/>
        <end position="18"/>
    </location>
</feature>
<dbReference type="PROSITE" id="PS51257">
    <property type="entry name" value="PROKAR_LIPOPROTEIN"/>
    <property type="match status" value="1"/>
</dbReference>
<dbReference type="Proteomes" id="UP001176883">
    <property type="component" value="Unassembled WGS sequence"/>
</dbReference>
<reference evidence="2" key="1">
    <citation type="submission" date="2023-07" db="EMBL/GenBank/DDBJ databases">
        <title>Two novel species in the genus Flavivirga.</title>
        <authorList>
            <person name="Kwon K."/>
        </authorList>
    </citation>
    <scope>NUCLEOTIDE SEQUENCE</scope>
    <source>
        <strain evidence="2">KCTC 52353</strain>
    </source>
</reference>
<feature type="chain" id="PRO_5046744745" evidence="1">
    <location>
        <begin position="19"/>
        <end position="149"/>
    </location>
</feature>
<name>A0ABT8WEG3_9FLAO</name>
<comment type="caution">
    <text evidence="2">The sequence shown here is derived from an EMBL/GenBank/DDBJ whole genome shotgun (WGS) entry which is preliminary data.</text>
</comment>
<protein>
    <submittedName>
        <fullName evidence="2">DUF3157 domain-containing protein</fullName>
    </submittedName>
</protein>
<accession>A0ABT8WEG3</accession>
<organism evidence="2 3">
    <name type="scientific">Flavivirga aquimarina</name>
    <dbReference type="NCBI Taxonomy" id="2027862"/>
    <lineage>
        <taxon>Bacteria</taxon>
        <taxon>Pseudomonadati</taxon>
        <taxon>Bacteroidota</taxon>
        <taxon>Flavobacteriia</taxon>
        <taxon>Flavobacteriales</taxon>
        <taxon>Flavobacteriaceae</taxon>
        <taxon>Flavivirga</taxon>
    </lineage>
</organism>
<proteinExistence type="predicted"/>
<gene>
    <name evidence="2" type="ORF">Q4Q35_17245</name>
</gene>